<proteinExistence type="predicted"/>
<dbReference type="EMBL" id="RQTK01000618">
    <property type="protein sequence ID" value="RUS77007.1"/>
    <property type="molecule type" value="Genomic_DNA"/>
</dbReference>
<feature type="non-terminal residue" evidence="1">
    <location>
        <position position="106"/>
    </location>
</feature>
<keyword evidence="2" id="KW-1185">Reference proteome</keyword>
<dbReference type="Proteomes" id="UP000271974">
    <property type="component" value="Unassembled WGS sequence"/>
</dbReference>
<sequence length="106" mass="12470">MELEHAKSHLKNTMQNFDEPESISIFFKSCFKKSKDMQIWTPSKDILKQELIAASNALTVYIAVKTSMKYDRLPEFERMEQLIHHNLNRGVSLNLLFFFITTENTK</sequence>
<accession>A0A433T632</accession>
<organism evidence="1 2">
    <name type="scientific">Elysia chlorotica</name>
    <name type="common">Eastern emerald elysia</name>
    <name type="synonym">Sea slug</name>
    <dbReference type="NCBI Taxonomy" id="188477"/>
    <lineage>
        <taxon>Eukaryota</taxon>
        <taxon>Metazoa</taxon>
        <taxon>Spiralia</taxon>
        <taxon>Lophotrochozoa</taxon>
        <taxon>Mollusca</taxon>
        <taxon>Gastropoda</taxon>
        <taxon>Heterobranchia</taxon>
        <taxon>Euthyneura</taxon>
        <taxon>Panpulmonata</taxon>
        <taxon>Sacoglossa</taxon>
        <taxon>Placobranchoidea</taxon>
        <taxon>Plakobranchidae</taxon>
        <taxon>Elysia</taxon>
    </lineage>
</organism>
<reference evidence="1 2" key="1">
    <citation type="submission" date="2019-01" db="EMBL/GenBank/DDBJ databases">
        <title>A draft genome assembly of the solar-powered sea slug Elysia chlorotica.</title>
        <authorList>
            <person name="Cai H."/>
            <person name="Li Q."/>
            <person name="Fang X."/>
            <person name="Li J."/>
            <person name="Curtis N.E."/>
            <person name="Altenburger A."/>
            <person name="Shibata T."/>
            <person name="Feng M."/>
            <person name="Maeda T."/>
            <person name="Schwartz J.A."/>
            <person name="Shigenobu S."/>
            <person name="Lundholm N."/>
            <person name="Nishiyama T."/>
            <person name="Yang H."/>
            <person name="Hasebe M."/>
            <person name="Li S."/>
            <person name="Pierce S.K."/>
            <person name="Wang J."/>
        </authorList>
    </citation>
    <scope>NUCLEOTIDE SEQUENCE [LARGE SCALE GENOMIC DNA]</scope>
    <source>
        <strain evidence="1">EC2010</strain>
        <tissue evidence="1">Whole organism of an adult</tissue>
    </source>
</reference>
<gene>
    <name evidence="1" type="ORF">EGW08_015232</name>
</gene>
<evidence type="ECO:0000313" key="2">
    <source>
        <dbReference type="Proteomes" id="UP000271974"/>
    </source>
</evidence>
<comment type="caution">
    <text evidence="1">The sequence shown here is derived from an EMBL/GenBank/DDBJ whole genome shotgun (WGS) entry which is preliminary data.</text>
</comment>
<name>A0A433T632_ELYCH</name>
<dbReference type="AlphaFoldDB" id="A0A433T632"/>
<protein>
    <submittedName>
        <fullName evidence="1">Uncharacterized protein</fullName>
    </submittedName>
</protein>
<evidence type="ECO:0000313" key="1">
    <source>
        <dbReference type="EMBL" id="RUS77007.1"/>
    </source>
</evidence>